<feature type="compositionally biased region" description="Polar residues" evidence="2">
    <location>
        <begin position="249"/>
        <end position="258"/>
    </location>
</feature>
<evidence type="ECO:0000313" key="4">
    <source>
        <dbReference type="Proteomes" id="UP000799291"/>
    </source>
</evidence>
<feature type="compositionally biased region" description="Basic and acidic residues" evidence="2">
    <location>
        <begin position="279"/>
        <end position="289"/>
    </location>
</feature>
<sequence length="442" mass="50142">MSTSAAPVVRRKKSYTSGAKVKPSFWAGVRDLDADQVQPSVETDDTSQRQKIRDWIEAKGLVHKFDMLPPDNDWTFVDIGETRVKDQYTAEKKLFLGQRDADPEEGGGEVIQTWAQLQIHPNIDGNSRVSIINEDIHVGTKEIVTNTEDMNLMYPFKTFQVLRERNEKRRGEKLRALIRYLFLECGHAEHVFSASSDRPYKSLQTAISQIQQCYVAKGGVHRVPNLERPRDAPLRRRMKPNATRGIETRTANHNTTGEGPTGQRVKQQGPRGNAGRAIRQWESEPDLRPKQVVASSTRVATQHPRPKPSLQPPTQTPSEFMTGAMLEMSLTPAPVLNTNRKRPAESENFLEALNRLEAEQKRKKEMEKRLQEDVNKQISHLRKLQSELESVKKRRVSLEDEVKQRAAKVEDEVQSCLAAVSREEIVRKLLRPTVSGGAQHGT</sequence>
<dbReference type="Proteomes" id="UP000799291">
    <property type="component" value="Unassembled WGS sequence"/>
</dbReference>
<evidence type="ECO:0000256" key="2">
    <source>
        <dbReference type="SAM" id="MobiDB-lite"/>
    </source>
</evidence>
<evidence type="ECO:0000313" key="3">
    <source>
        <dbReference type="EMBL" id="KAF2682261.1"/>
    </source>
</evidence>
<feature type="region of interest" description="Disordered" evidence="2">
    <location>
        <begin position="224"/>
        <end position="316"/>
    </location>
</feature>
<reference evidence="3" key="1">
    <citation type="journal article" date="2020" name="Stud. Mycol.">
        <title>101 Dothideomycetes genomes: a test case for predicting lifestyles and emergence of pathogens.</title>
        <authorList>
            <person name="Haridas S."/>
            <person name="Albert R."/>
            <person name="Binder M."/>
            <person name="Bloem J."/>
            <person name="Labutti K."/>
            <person name="Salamov A."/>
            <person name="Andreopoulos B."/>
            <person name="Baker S."/>
            <person name="Barry K."/>
            <person name="Bills G."/>
            <person name="Bluhm B."/>
            <person name="Cannon C."/>
            <person name="Castanera R."/>
            <person name="Culley D."/>
            <person name="Daum C."/>
            <person name="Ezra D."/>
            <person name="Gonzalez J."/>
            <person name="Henrissat B."/>
            <person name="Kuo A."/>
            <person name="Liang C."/>
            <person name="Lipzen A."/>
            <person name="Lutzoni F."/>
            <person name="Magnuson J."/>
            <person name="Mondo S."/>
            <person name="Nolan M."/>
            <person name="Ohm R."/>
            <person name="Pangilinan J."/>
            <person name="Park H.-J."/>
            <person name="Ramirez L."/>
            <person name="Alfaro M."/>
            <person name="Sun H."/>
            <person name="Tritt A."/>
            <person name="Yoshinaga Y."/>
            <person name="Zwiers L.-H."/>
            <person name="Turgeon B."/>
            <person name="Goodwin S."/>
            <person name="Spatafora J."/>
            <person name="Crous P."/>
            <person name="Grigoriev I."/>
        </authorList>
    </citation>
    <scope>NUCLEOTIDE SEQUENCE</scope>
    <source>
        <strain evidence="3">CBS 122367</strain>
    </source>
</reference>
<dbReference type="OrthoDB" id="3807023at2759"/>
<name>A0A6G1IWF1_9PLEO</name>
<dbReference type="EMBL" id="MU005588">
    <property type="protein sequence ID" value="KAF2682261.1"/>
    <property type="molecule type" value="Genomic_DNA"/>
</dbReference>
<gene>
    <name evidence="3" type="ORF">K458DRAFT_391286</name>
</gene>
<accession>A0A6G1IWF1</accession>
<protein>
    <submittedName>
        <fullName evidence="3">Uncharacterized protein</fullName>
    </submittedName>
</protein>
<feature type="compositionally biased region" description="Basic and acidic residues" evidence="2">
    <location>
        <begin position="224"/>
        <end position="234"/>
    </location>
</feature>
<proteinExistence type="predicted"/>
<dbReference type="AlphaFoldDB" id="A0A6G1IWF1"/>
<feature type="coiled-coil region" evidence="1">
    <location>
        <begin position="346"/>
        <end position="408"/>
    </location>
</feature>
<keyword evidence="4" id="KW-1185">Reference proteome</keyword>
<evidence type="ECO:0000256" key="1">
    <source>
        <dbReference type="SAM" id="Coils"/>
    </source>
</evidence>
<keyword evidence="1" id="KW-0175">Coiled coil</keyword>
<organism evidence="3 4">
    <name type="scientific">Lentithecium fluviatile CBS 122367</name>
    <dbReference type="NCBI Taxonomy" id="1168545"/>
    <lineage>
        <taxon>Eukaryota</taxon>
        <taxon>Fungi</taxon>
        <taxon>Dikarya</taxon>
        <taxon>Ascomycota</taxon>
        <taxon>Pezizomycotina</taxon>
        <taxon>Dothideomycetes</taxon>
        <taxon>Pleosporomycetidae</taxon>
        <taxon>Pleosporales</taxon>
        <taxon>Massarineae</taxon>
        <taxon>Lentitheciaceae</taxon>
        <taxon>Lentithecium</taxon>
    </lineage>
</organism>